<evidence type="ECO:0000256" key="1">
    <source>
        <dbReference type="PROSITE-ProRule" id="PRU00042"/>
    </source>
</evidence>
<dbReference type="EMBL" id="JBJJXI010000018">
    <property type="protein sequence ID" value="KAL3406946.1"/>
    <property type="molecule type" value="Genomic_DNA"/>
</dbReference>
<dbReference type="SUPFAM" id="SSF57667">
    <property type="entry name" value="beta-beta-alpha zinc fingers"/>
    <property type="match status" value="1"/>
</dbReference>
<comment type="caution">
    <text evidence="3">The sequence shown here is derived from an EMBL/GenBank/DDBJ whole genome shotgun (WGS) entry which is preliminary data.</text>
</comment>
<organism evidence="3 4">
    <name type="scientific">Trichogramma kaykai</name>
    <dbReference type="NCBI Taxonomy" id="54128"/>
    <lineage>
        <taxon>Eukaryota</taxon>
        <taxon>Metazoa</taxon>
        <taxon>Ecdysozoa</taxon>
        <taxon>Arthropoda</taxon>
        <taxon>Hexapoda</taxon>
        <taxon>Insecta</taxon>
        <taxon>Pterygota</taxon>
        <taxon>Neoptera</taxon>
        <taxon>Endopterygota</taxon>
        <taxon>Hymenoptera</taxon>
        <taxon>Apocrita</taxon>
        <taxon>Proctotrupomorpha</taxon>
        <taxon>Chalcidoidea</taxon>
        <taxon>Trichogrammatidae</taxon>
        <taxon>Trichogramma</taxon>
    </lineage>
</organism>
<evidence type="ECO:0000259" key="2">
    <source>
        <dbReference type="PROSITE" id="PS50157"/>
    </source>
</evidence>
<dbReference type="PROSITE" id="PS50157">
    <property type="entry name" value="ZINC_FINGER_C2H2_2"/>
    <property type="match status" value="1"/>
</dbReference>
<keyword evidence="1" id="KW-0863">Zinc-finger</keyword>
<protein>
    <recommendedName>
        <fullName evidence="2">C2H2-type domain-containing protein</fullName>
    </recommendedName>
</protein>
<name>A0ABD2XQB8_9HYME</name>
<evidence type="ECO:0000313" key="4">
    <source>
        <dbReference type="Proteomes" id="UP001627154"/>
    </source>
</evidence>
<dbReference type="PROSITE" id="PS00028">
    <property type="entry name" value="ZINC_FINGER_C2H2_1"/>
    <property type="match status" value="1"/>
</dbReference>
<dbReference type="Proteomes" id="UP001627154">
    <property type="component" value="Unassembled WGS sequence"/>
</dbReference>
<evidence type="ECO:0000313" key="3">
    <source>
        <dbReference type="EMBL" id="KAL3406946.1"/>
    </source>
</evidence>
<dbReference type="Gene3D" id="3.30.160.60">
    <property type="entry name" value="Classic Zinc Finger"/>
    <property type="match status" value="1"/>
</dbReference>
<keyword evidence="1" id="KW-0479">Metal-binding</keyword>
<reference evidence="3 4" key="1">
    <citation type="journal article" date="2024" name="bioRxiv">
        <title>A reference genome for Trichogramma kaykai: A tiny desert-dwelling parasitoid wasp with competing sex-ratio distorters.</title>
        <authorList>
            <person name="Culotta J."/>
            <person name="Lindsey A.R."/>
        </authorList>
    </citation>
    <scope>NUCLEOTIDE SEQUENCE [LARGE SCALE GENOMIC DNA]</scope>
    <source>
        <strain evidence="3 4">KSX58</strain>
    </source>
</reference>
<keyword evidence="4" id="KW-1185">Reference proteome</keyword>
<sequence length="105" mass="12203">MRSMDSRSIFNSALRIKKEPIDEWLPENNYDIIDKKPDVNGGQYVGFPLNDSKYSQKSDLKRHINVTHNDIRHACDICGKKFLKKSNLYSHVNAFHKGTKYTCDI</sequence>
<feature type="domain" description="C2H2-type" evidence="2">
    <location>
        <begin position="73"/>
        <end position="101"/>
    </location>
</feature>
<dbReference type="GO" id="GO:0008270">
    <property type="term" value="F:zinc ion binding"/>
    <property type="evidence" value="ECO:0007669"/>
    <property type="project" value="UniProtKB-KW"/>
</dbReference>
<dbReference type="AlphaFoldDB" id="A0ABD2XQB8"/>
<accession>A0ABD2XQB8</accession>
<proteinExistence type="predicted"/>
<gene>
    <name evidence="3" type="ORF">TKK_001052</name>
</gene>
<dbReference type="InterPro" id="IPR013087">
    <property type="entry name" value="Znf_C2H2_type"/>
</dbReference>
<dbReference type="InterPro" id="IPR036236">
    <property type="entry name" value="Znf_C2H2_sf"/>
</dbReference>
<keyword evidence="1" id="KW-0862">Zinc</keyword>